<dbReference type="EMBL" id="FPKX01000024">
    <property type="protein sequence ID" value="SFZ97842.1"/>
    <property type="molecule type" value="Genomic_DNA"/>
</dbReference>
<feature type="transmembrane region" description="Helical" evidence="1">
    <location>
        <begin position="92"/>
        <end position="109"/>
    </location>
</feature>
<feature type="transmembrane region" description="Helical" evidence="1">
    <location>
        <begin position="52"/>
        <end position="72"/>
    </location>
</feature>
<evidence type="ECO:0000313" key="2">
    <source>
        <dbReference type="EMBL" id="SFZ97842.1"/>
    </source>
</evidence>
<evidence type="ECO:0000256" key="1">
    <source>
        <dbReference type="SAM" id="Phobius"/>
    </source>
</evidence>
<keyword evidence="1" id="KW-1133">Transmembrane helix</keyword>
<reference evidence="2" key="1">
    <citation type="submission" date="2016-10" db="EMBL/GenBank/DDBJ databases">
        <authorList>
            <person name="de Groot N.N."/>
        </authorList>
    </citation>
    <scope>NUCLEOTIDE SEQUENCE</scope>
</reference>
<name>A0A1W1ECT5_9ZZZZ</name>
<keyword evidence="1" id="KW-0812">Transmembrane</keyword>
<organism evidence="2">
    <name type="scientific">hydrothermal vent metagenome</name>
    <dbReference type="NCBI Taxonomy" id="652676"/>
    <lineage>
        <taxon>unclassified sequences</taxon>
        <taxon>metagenomes</taxon>
        <taxon>ecological metagenomes</taxon>
    </lineage>
</organism>
<protein>
    <submittedName>
        <fullName evidence="2">Bll5565 protein</fullName>
    </submittedName>
</protein>
<dbReference type="AlphaFoldDB" id="A0A1W1ECT5"/>
<gene>
    <name evidence="2" type="ORF">MNB_SV-5-1280</name>
</gene>
<sequence length="193" mass="22894">MLTTIKHKLISLLQLILVLIYIVFEELIWESIARPIYEFIHGLKILNKIETLLLKVNSYVILLVFVLLLLMVETLGVYAGVLFVSGNMWHGITLYLMKVPIAAFTFWIFRITEKKLMKFGWFKWMYNLLMRGIEWIKSSDIYIYTVKRMEVLKASIKEKFKGLKIKYFANRNSFILKIKSLYLSIKKSIKKKL</sequence>
<proteinExistence type="predicted"/>
<accession>A0A1W1ECT5</accession>
<feature type="transmembrane region" description="Helical" evidence="1">
    <location>
        <begin position="12"/>
        <end position="32"/>
    </location>
</feature>
<keyword evidence="1" id="KW-0472">Membrane</keyword>